<accession>A0A1J5TN63</accession>
<dbReference type="Pfam" id="PF00072">
    <property type="entry name" value="Response_reg"/>
    <property type="match status" value="1"/>
</dbReference>
<evidence type="ECO:0000256" key="2">
    <source>
        <dbReference type="ARBA" id="ARBA00022679"/>
    </source>
</evidence>
<feature type="domain" description="Histidine kinase" evidence="8">
    <location>
        <begin position="602"/>
        <end position="823"/>
    </location>
</feature>
<evidence type="ECO:0000256" key="4">
    <source>
        <dbReference type="ARBA" id="ARBA00022777"/>
    </source>
</evidence>
<keyword evidence="7" id="KW-1133">Transmembrane helix</keyword>
<dbReference type="Gene3D" id="3.40.50.2300">
    <property type="match status" value="1"/>
</dbReference>
<dbReference type="CDD" id="cd00130">
    <property type="entry name" value="PAS"/>
    <property type="match status" value="3"/>
</dbReference>
<dbReference type="InterPro" id="IPR003661">
    <property type="entry name" value="HisK_dim/P_dom"/>
</dbReference>
<dbReference type="Pfam" id="PF13426">
    <property type="entry name" value="PAS_9"/>
    <property type="match status" value="2"/>
</dbReference>
<dbReference type="AlphaFoldDB" id="A0A1J5TN63"/>
<dbReference type="NCBIfam" id="TIGR00229">
    <property type="entry name" value="sensory_box"/>
    <property type="match status" value="2"/>
</dbReference>
<dbReference type="SMART" id="SM00086">
    <property type="entry name" value="PAC"/>
    <property type="match status" value="3"/>
</dbReference>
<evidence type="ECO:0000259" key="11">
    <source>
        <dbReference type="PROSITE" id="PS50113"/>
    </source>
</evidence>
<dbReference type="Pfam" id="PF02518">
    <property type="entry name" value="HATPase_c"/>
    <property type="match status" value="1"/>
</dbReference>
<dbReference type="InterPro" id="IPR000014">
    <property type="entry name" value="PAS"/>
</dbReference>
<dbReference type="SMART" id="SM00388">
    <property type="entry name" value="HisKA"/>
    <property type="match status" value="1"/>
</dbReference>
<feature type="domain" description="PAS" evidence="10">
    <location>
        <begin position="95"/>
        <end position="135"/>
    </location>
</feature>
<evidence type="ECO:0000256" key="7">
    <source>
        <dbReference type="SAM" id="Phobius"/>
    </source>
</evidence>
<dbReference type="PANTHER" id="PTHR43065:SF46">
    <property type="entry name" value="C4-DICARBOXYLATE TRANSPORT SENSOR PROTEIN DCTB"/>
    <property type="match status" value="1"/>
</dbReference>
<keyword evidence="2" id="KW-0808">Transferase</keyword>
<dbReference type="InterPro" id="IPR013655">
    <property type="entry name" value="PAS_fold_3"/>
</dbReference>
<evidence type="ECO:0000256" key="5">
    <source>
        <dbReference type="ARBA" id="ARBA00022840"/>
    </source>
</evidence>
<comment type="caution">
    <text evidence="12">The sequence shown here is derived from an EMBL/GenBank/DDBJ whole genome shotgun (WGS) entry which is preliminary data.</text>
</comment>
<dbReference type="PROSITE" id="PS50110">
    <property type="entry name" value="RESPONSE_REGULATORY"/>
    <property type="match status" value="1"/>
</dbReference>
<dbReference type="Pfam" id="PF00512">
    <property type="entry name" value="HisKA"/>
    <property type="match status" value="1"/>
</dbReference>
<keyword evidence="4" id="KW-0418">Kinase</keyword>
<dbReference type="PANTHER" id="PTHR43065">
    <property type="entry name" value="SENSOR HISTIDINE KINASE"/>
    <property type="match status" value="1"/>
</dbReference>
<reference evidence="12" key="1">
    <citation type="submission" date="2016-10" db="EMBL/GenBank/DDBJ databases">
        <title>Sequence of Gallionella enrichment culture.</title>
        <authorList>
            <person name="Poehlein A."/>
            <person name="Muehling M."/>
            <person name="Daniel R."/>
        </authorList>
    </citation>
    <scope>NUCLEOTIDE SEQUENCE</scope>
</reference>
<keyword evidence="3" id="KW-0547">Nucleotide-binding</keyword>
<dbReference type="PRINTS" id="PR00344">
    <property type="entry name" value="BCTRLSENSOR"/>
</dbReference>
<dbReference type="SUPFAM" id="SSF55874">
    <property type="entry name" value="ATPase domain of HSP90 chaperone/DNA topoisomerase II/histidine kinase"/>
    <property type="match status" value="1"/>
</dbReference>
<dbReference type="SUPFAM" id="SSF52172">
    <property type="entry name" value="CheY-like"/>
    <property type="match status" value="1"/>
</dbReference>
<feature type="domain" description="PAC" evidence="11">
    <location>
        <begin position="420"/>
        <end position="469"/>
    </location>
</feature>
<dbReference type="Gene3D" id="1.10.287.130">
    <property type="match status" value="1"/>
</dbReference>
<evidence type="ECO:0000259" key="10">
    <source>
        <dbReference type="PROSITE" id="PS50112"/>
    </source>
</evidence>
<dbReference type="SMART" id="SM00091">
    <property type="entry name" value="PAS"/>
    <property type="match status" value="4"/>
</dbReference>
<dbReference type="InterPro" id="IPR003594">
    <property type="entry name" value="HATPase_dom"/>
</dbReference>
<feature type="domain" description="PAS" evidence="10">
    <location>
        <begin position="466"/>
        <end position="510"/>
    </location>
</feature>
<dbReference type="SMART" id="SM00448">
    <property type="entry name" value="REC"/>
    <property type="match status" value="1"/>
</dbReference>
<gene>
    <name evidence="12" type="ORF">GALL_52450</name>
</gene>
<dbReference type="InterPro" id="IPR036890">
    <property type="entry name" value="HATPase_C_sf"/>
</dbReference>
<dbReference type="InterPro" id="IPR000700">
    <property type="entry name" value="PAS-assoc_C"/>
</dbReference>
<dbReference type="CDD" id="cd00156">
    <property type="entry name" value="REC"/>
    <property type="match status" value="1"/>
</dbReference>
<dbReference type="Gene3D" id="3.30.450.20">
    <property type="entry name" value="PAS domain"/>
    <property type="match status" value="4"/>
</dbReference>
<dbReference type="SUPFAM" id="SSF55785">
    <property type="entry name" value="PYP-like sensor domain (PAS domain)"/>
    <property type="match status" value="4"/>
</dbReference>
<evidence type="ECO:0000259" key="8">
    <source>
        <dbReference type="PROSITE" id="PS50109"/>
    </source>
</evidence>
<dbReference type="GO" id="GO:0000155">
    <property type="term" value="F:phosphorelay sensor kinase activity"/>
    <property type="evidence" value="ECO:0007669"/>
    <property type="project" value="InterPro"/>
</dbReference>
<feature type="domain" description="PAC" evidence="11">
    <location>
        <begin position="537"/>
        <end position="589"/>
    </location>
</feature>
<dbReference type="InterPro" id="IPR035965">
    <property type="entry name" value="PAS-like_dom_sf"/>
</dbReference>
<proteinExistence type="predicted"/>
<feature type="domain" description="PAC" evidence="11">
    <location>
        <begin position="171"/>
        <end position="221"/>
    </location>
</feature>
<dbReference type="SMART" id="SM00387">
    <property type="entry name" value="HATPase_c"/>
    <property type="match status" value="1"/>
</dbReference>
<dbReference type="InterPro" id="IPR005467">
    <property type="entry name" value="His_kinase_dom"/>
</dbReference>
<dbReference type="Pfam" id="PF08448">
    <property type="entry name" value="PAS_4"/>
    <property type="match status" value="1"/>
</dbReference>
<keyword evidence="7" id="KW-0812">Transmembrane</keyword>
<dbReference type="InterPro" id="IPR036097">
    <property type="entry name" value="HisK_dim/P_sf"/>
</dbReference>
<dbReference type="SUPFAM" id="SSF47384">
    <property type="entry name" value="Homodimeric domain of signal transducing histidine kinase"/>
    <property type="match status" value="1"/>
</dbReference>
<dbReference type="InterPro" id="IPR001789">
    <property type="entry name" value="Sig_transdc_resp-reg_receiver"/>
</dbReference>
<keyword evidence="7" id="KW-0472">Membrane</keyword>
<dbReference type="Gene3D" id="3.30.565.10">
    <property type="entry name" value="Histidine kinase-like ATPase, C-terminal domain"/>
    <property type="match status" value="1"/>
</dbReference>
<evidence type="ECO:0000259" key="9">
    <source>
        <dbReference type="PROSITE" id="PS50110"/>
    </source>
</evidence>
<dbReference type="InterPro" id="IPR013656">
    <property type="entry name" value="PAS_4"/>
</dbReference>
<dbReference type="InterPro" id="IPR004358">
    <property type="entry name" value="Sig_transdc_His_kin-like_C"/>
</dbReference>
<evidence type="ECO:0000256" key="6">
    <source>
        <dbReference type="ARBA" id="ARBA00023012"/>
    </source>
</evidence>
<sequence>MRPDGPSSNDEPNESAASRRREFRRILLPYVLFSVLWITLSDLLLNAFVSSPRVRTELSIYKGWLFVLATAVLLAILIRAESRRRERIRMARAEYERKYRAIFDSVGEAIFVHSPKGGFVEVNRTAIVMFGYDSEAELLAADVSAISAPGPEFSGERAGSMVAAAINEGPQLFPWRSRRKDGSLFWSEVSLRKVTMDGRDYVLAVVRDVDARRRIQEELRASQERFEILFRESHDYVAIVNHDNGRIIDANANLTRLYDDRRQIVGRPILEAGIWNSEADRRAFLDALSAGGGRLESFPALMNLGTAGPRDCLISARILSIDGRPSIFTRAHDVTVEKRTEAELVRNKAWLERAEHIGRLGAWTVDLRTGRVWASPEALHIYGLPAGELSYAEVKDAVLPAHRALMDAKWAGLVERGEPYDVEFQIRRKSNGAVVDIHSAAELDPASRLVFGIIRDITEEKRTQARVRQQAALLDIANDAIYVRTLDGAITFWNKGAERLYGWTAQEVAGHPTSDFFAGNEKQADATQAALLAEGSWTGERTHATKDGREVTVLARLTLLRDDSGTPQAVLAINTDITEQKRLEAKFLRAQRLESLGALASGIAHDLNNVLAPILLSIPLLKAEIVSSDTLSVLETIEASARRGADVVRQVLTFARGLPGERTSVPVGAVLAEIVKMARETFPRNIAISLSEPPKLWPVTGDPTQVHQAIMNLMVNSRDAMPRGGSLTLGAENLGVAEMRAREPDEPAGPRVCIRVSDTGVGIPARSVDKIFEPFYTTKPPGQGTGLGLSTVLGIVRSHGGFLRVRSREGSGTTMEIYLPAAVASPGAPDPGSAAAPATGTGEQLLLVDDENAVREMLKRVLERNGYRVLAAVDGAEAVRLFVQNRARIAAVISDMMMPGMDGPSLVNIIRQFDRSMPIIGISGIGDRAAMDAVNSSGLSAFLIKPFGNERLLEAVSTALAARRSTGA</sequence>
<dbReference type="Pfam" id="PF08447">
    <property type="entry name" value="PAS_3"/>
    <property type="match status" value="1"/>
</dbReference>
<keyword evidence="6" id="KW-0902">Two-component regulatory system</keyword>
<dbReference type="PROSITE" id="PS50109">
    <property type="entry name" value="HIS_KIN"/>
    <property type="match status" value="1"/>
</dbReference>
<name>A0A1J5TN63_9ZZZZ</name>
<dbReference type="InterPro" id="IPR001610">
    <property type="entry name" value="PAC"/>
</dbReference>
<keyword evidence="5" id="KW-0067">ATP-binding</keyword>
<evidence type="ECO:0000256" key="1">
    <source>
        <dbReference type="ARBA" id="ARBA00022553"/>
    </source>
</evidence>
<keyword evidence="1" id="KW-0597">Phosphoprotein</keyword>
<dbReference type="PROSITE" id="PS50112">
    <property type="entry name" value="PAS"/>
    <property type="match status" value="2"/>
</dbReference>
<dbReference type="InterPro" id="IPR011006">
    <property type="entry name" value="CheY-like_superfamily"/>
</dbReference>
<dbReference type="PROSITE" id="PS50113">
    <property type="entry name" value="PAC"/>
    <property type="match status" value="3"/>
</dbReference>
<feature type="domain" description="Response regulatory" evidence="9">
    <location>
        <begin position="844"/>
        <end position="960"/>
    </location>
</feature>
<evidence type="ECO:0000256" key="3">
    <source>
        <dbReference type="ARBA" id="ARBA00022741"/>
    </source>
</evidence>
<dbReference type="CDD" id="cd00082">
    <property type="entry name" value="HisKA"/>
    <property type="match status" value="1"/>
</dbReference>
<dbReference type="EMBL" id="MLJW01000014">
    <property type="protein sequence ID" value="OIR13430.1"/>
    <property type="molecule type" value="Genomic_DNA"/>
</dbReference>
<organism evidence="12">
    <name type="scientific">mine drainage metagenome</name>
    <dbReference type="NCBI Taxonomy" id="410659"/>
    <lineage>
        <taxon>unclassified sequences</taxon>
        <taxon>metagenomes</taxon>
        <taxon>ecological metagenomes</taxon>
    </lineage>
</organism>
<feature type="transmembrane region" description="Helical" evidence="7">
    <location>
        <begin position="27"/>
        <end position="49"/>
    </location>
</feature>
<feature type="transmembrane region" description="Helical" evidence="7">
    <location>
        <begin position="61"/>
        <end position="80"/>
    </location>
</feature>
<dbReference type="GO" id="GO:0005524">
    <property type="term" value="F:ATP binding"/>
    <property type="evidence" value="ECO:0007669"/>
    <property type="project" value="UniProtKB-KW"/>
</dbReference>
<protein>
    <submittedName>
        <fullName evidence="12">Blue-light-activated protein</fullName>
    </submittedName>
</protein>
<evidence type="ECO:0000313" key="12">
    <source>
        <dbReference type="EMBL" id="OIR13430.1"/>
    </source>
</evidence>